<gene>
    <name evidence="1" type="ORF">ATO3_00010</name>
</gene>
<name>A0A225NYC6_9RHOB</name>
<protein>
    <submittedName>
        <fullName evidence="1">Uncharacterized protein</fullName>
    </submittedName>
</protein>
<proteinExistence type="predicted"/>
<dbReference type="EMBL" id="AQQR01000001">
    <property type="protein sequence ID" value="OWU77176.1"/>
    <property type="molecule type" value="Genomic_DNA"/>
</dbReference>
<comment type="caution">
    <text evidence="1">The sequence shown here is derived from an EMBL/GenBank/DDBJ whole genome shotgun (WGS) entry which is preliminary data.</text>
</comment>
<dbReference type="Proteomes" id="UP000215377">
    <property type="component" value="Unassembled WGS sequence"/>
</dbReference>
<organism evidence="1 2">
    <name type="scientific">Marinibacterium profundimaris</name>
    <dbReference type="NCBI Taxonomy" id="1679460"/>
    <lineage>
        <taxon>Bacteria</taxon>
        <taxon>Pseudomonadati</taxon>
        <taxon>Pseudomonadota</taxon>
        <taxon>Alphaproteobacteria</taxon>
        <taxon>Rhodobacterales</taxon>
        <taxon>Paracoccaceae</taxon>
        <taxon>Marinibacterium</taxon>
    </lineage>
</organism>
<evidence type="ECO:0000313" key="1">
    <source>
        <dbReference type="EMBL" id="OWU77176.1"/>
    </source>
</evidence>
<evidence type="ECO:0000313" key="2">
    <source>
        <dbReference type="Proteomes" id="UP000215377"/>
    </source>
</evidence>
<dbReference type="OrthoDB" id="1354489at2"/>
<accession>A0A225NYC6</accession>
<sequence>MTTFRWKNCFADVLTSKHGLTIHSYLDDVMVPALETLDAKIAELGASDSPGHQFAQADMEAVKSEAILAFGLSIQSIWERQIRSYLRGCANELRPGEPIADKIDKANWKDLQKWFRRLRGINLDEFPSFPLIDILQHLGNACRHGDGDSAIELHRRRPDLWPVMPPMPPGFGEPQAGPAPPPAGSMVIPVAALREFVTAIAAFWRDAEYIYNESIERKHENLEAHLVKQRAERSWFPQARSEAG</sequence>
<reference evidence="1 2" key="1">
    <citation type="submission" date="2013-04" db="EMBL/GenBank/DDBJ databases">
        <title>Oceanicola sp. 22II1-22F33 Genome Sequencing.</title>
        <authorList>
            <person name="Lai Q."/>
            <person name="Li G."/>
            <person name="Shao Z."/>
        </authorList>
    </citation>
    <scope>NUCLEOTIDE SEQUENCE [LARGE SCALE GENOMIC DNA]</scope>
    <source>
        <strain evidence="1 2">22II1-22F33</strain>
    </source>
</reference>
<keyword evidence="2" id="KW-1185">Reference proteome</keyword>
<dbReference type="AlphaFoldDB" id="A0A225NYC6"/>
<dbReference type="RefSeq" id="WP_088647769.1">
    <property type="nucleotide sequence ID" value="NZ_AQQR01000001.1"/>
</dbReference>